<organism evidence="4 5">
    <name type="scientific">Pseudoalteromonas denitrificans DSM 6059</name>
    <dbReference type="NCBI Taxonomy" id="1123010"/>
    <lineage>
        <taxon>Bacteria</taxon>
        <taxon>Pseudomonadati</taxon>
        <taxon>Pseudomonadota</taxon>
        <taxon>Gammaproteobacteria</taxon>
        <taxon>Alteromonadales</taxon>
        <taxon>Pseudoalteromonadaceae</taxon>
        <taxon>Pseudoalteromonas</taxon>
    </lineage>
</organism>
<dbReference type="NCBIfam" id="TIGR00254">
    <property type="entry name" value="GGDEF"/>
    <property type="match status" value="1"/>
</dbReference>
<dbReference type="PANTHER" id="PTHR44757">
    <property type="entry name" value="DIGUANYLATE CYCLASE DGCP"/>
    <property type="match status" value="1"/>
</dbReference>
<dbReference type="AlphaFoldDB" id="A0A1I1KKF5"/>
<sequence>MKDLNLKLSGLKLYLLGYLLFSLTVFLMAYYFNVLFDNSQVFSSSFILNELSFIIILLIFGSVFLCHMLTLLVRNNKISDMLVQKTQCLIESNLALKEESKLKESALKQQQKSKNQYEKLFFNSPEGLFTLDSCAVITRFNPAFSSLLLDQTHNIHDLSLSDFIYSQEHIDTWQLDVIARKNYKEYEWLAKNQSGKSIWLRQSGHWIKNESVWTYEGQIVDITQSKLLREQLKYKTKHDGLTNLLNRDAFFKKINNLKGLNKGHYILLYIDLDRFKLINDTLGHVAGDKVLIEFAARMQFMLGSFSDIARLGGDEFAILMSEKSLNGNEIDLLINILREIQKTFKYLEHHINVTGSMGVRKFKTTCCNYDAEKLLHDADIAMQEAKRQGKNDFFIFSNQLTKKIKRKLHIETLLRELDPDLELSINFQPLYCKFDQNLIGFEALLRWDNDILGRINPDEFISIAEECGKITMLGKWVFDHALIFLEQQEAQSKNLFININVSPMQLQQTRFMSWLAKRVTNSALSINQIRIELTESAMIAKEETLIPHLNTIHELGIGIYIDDFGTGYSSLARIKKLPIDGIKIDRAFIENIETDNGAIQLVKAICAIAEAFNLSVTAEGIETQQQLNVLRHFYCHQFQGYFFSKPLTELQAINLIQSELGNLPKRA</sequence>
<dbReference type="Pfam" id="PF00990">
    <property type="entry name" value="GGDEF"/>
    <property type="match status" value="1"/>
</dbReference>
<dbReference type="Proteomes" id="UP000198862">
    <property type="component" value="Unassembled WGS sequence"/>
</dbReference>
<gene>
    <name evidence="4" type="ORF">SAMN02745724_02104</name>
</gene>
<dbReference type="InterPro" id="IPR029787">
    <property type="entry name" value="Nucleotide_cyclase"/>
</dbReference>
<dbReference type="EMBL" id="FOLO01000013">
    <property type="protein sequence ID" value="SFC61356.1"/>
    <property type="molecule type" value="Genomic_DNA"/>
</dbReference>
<dbReference type="Gene3D" id="3.30.450.20">
    <property type="entry name" value="PAS domain"/>
    <property type="match status" value="1"/>
</dbReference>
<dbReference type="SUPFAM" id="SSF141868">
    <property type="entry name" value="EAL domain-like"/>
    <property type="match status" value="1"/>
</dbReference>
<dbReference type="Gene3D" id="3.20.20.450">
    <property type="entry name" value="EAL domain"/>
    <property type="match status" value="1"/>
</dbReference>
<dbReference type="InterPro" id="IPR000014">
    <property type="entry name" value="PAS"/>
</dbReference>
<feature type="domain" description="EAL" evidence="2">
    <location>
        <begin position="407"/>
        <end position="660"/>
    </location>
</feature>
<keyword evidence="1" id="KW-1133">Transmembrane helix</keyword>
<dbReference type="InterPro" id="IPR035919">
    <property type="entry name" value="EAL_sf"/>
</dbReference>
<dbReference type="SUPFAM" id="SSF55785">
    <property type="entry name" value="PYP-like sensor domain (PAS domain)"/>
    <property type="match status" value="1"/>
</dbReference>
<dbReference type="InterPro" id="IPR043128">
    <property type="entry name" value="Rev_trsase/Diguanyl_cyclase"/>
</dbReference>
<feature type="transmembrane region" description="Helical" evidence="1">
    <location>
        <begin position="52"/>
        <end position="73"/>
    </location>
</feature>
<keyword evidence="5" id="KW-1185">Reference proteome</keyword>
<evidence type="ECO:0000256" key="1">
    <source>
        <dbReference type="SAM" id="Phobius"/>
    </source>
</evidence>
<dbReference type="Gene3D" id="3.30.70.270">
    <property type="match status" value="1"/>
</dbReference>
<dbReference type="InterPro" id="IPR035965">
    <property type="entry name" value="PAS-like_dom_sf"/>
</dbReference>
<keyword evidence="1" id="KW-0472">Membrane</keyword>
<feature type="domain" description="GGDEF" evidence="3">
    <location>
        <begin position="263"/>
        <end position="398"/>
    </location>
</feature>
<dbReference type="InterPro" id="IPR052155">
    <property type="entry name" value="Biofilm_reg_signaling"/>
</dbReference>
<name>A0A1I1KKF5_9GAMM</name>
<evidence type="ECO:0000259" key="2">
    <source>
        <dbReference type="PROSITE" id="PS50883"/>
    </source>
</evidence>
<dbReference type="PROSITE" id="PS50887">
    <property type="entry name" value="GGDEF"/>
    <property type="match status" value="1"/>
</dbReference>
<dbReference type="Pfam" id="PF00563">
    <property type="entry name" value="EAL"/>
    <property type="match status" value="1"/>
</dbReference>
<reference evidence="4 5" key="1">
    <citation type="submission" date="2016-10" db="EMBL/GenBank/DDBJ databases">
        <authorList>
            <person name="de Groot N.N."/>
        </authorList>
    </citation>
    <scope>NUCLEOTIDE SEQUENCE [LARGE SCALE GENOMIC DNA]</scope>
    <source>
        <strain evidence="4 5">DSM 6059</strain>
    </source>
</reference>
<feature type="transmembrane region" description="Helical" evidence="1">
    <location>
        <begin position="12"/>
        <end position="32"/>
    </location>
</feature>
<dbReference type="PANTHER" id="PTHR44757:SF2">
    <property type="entry name" value="BIOFILM ARCHITECTURE MAINTENANCE PROTEIN MBAA"/>
    <property type="match status" value="1"/>
</dbReference>
<proteinExistence type="predicted"/>
<dbReference type="STRING" id="1123010.SAMN02745724_02104"/>
<dbReference type="SMART" id="SM00052">
    <property type="entry name" value="EAL"/>
    <property type="match status" value="1"/>
</dbReference>
<accession>A0A1I1KKF5</accession>
<dbReference type="CDD" id="cd01949">
    <property type="entry name" value="GGDEF"/>
    <property type="match status" value="1"/>
</dbReference>
<dbReference type="OrthoDB" id="6277778at2"/>
<dbReference type="NCBIfam" id="TIGR00229">
    <property type="entry name" value="sensory_box"/>
    <property type="match status" value="1"/>
</dbReference>
<dbReference type="CDD" id="cd01948">
    <property type="entry name" value="EAL"/>
    <property type="match status" value="1"/>
</dbReference>
<evidence type="ECO:0000313" key="5">
    <source>
        <dbReference type="Proteomes" id="UP000198862"/>
    </source>
</evidence>
<dbReference type="PROSITE" id="PS50883">
    <property type="entry name" value="EAL"/>
    <property type="match status" value="1"/>
</dbReference>
<evidence type="ECO:0000259" key="3">
    <source>
        <dbReference type="PROSITE" id="PS50887"/>
    </source>
</evidence>
<dbReference type="SUPFAM" id="SSF55073">
    <property type="entry name" value="Nucleotide cyclase"/>
    <property type="match status" value="1"/>
</dbReference>
<dbReference type="InterPro" id="IPR000160">
    <property type="entry name" value="GGDEF_dom"/>
</dbReference>
<protein>
    <submittedName>
        <fullName evidence="4">PAS domain S-box-containing protein/diguanylate cyclase (GGDEF) domain-containing protein</fullName>
    </submittedName>
</protein>
<dbReference type="SMART" id="SM00267">
    <property type="entry name" value="GGDEF"/>
    <property type="match status" value="1"/>
</dbReference>
<keyword evidence="1" id="KW-0812">Transmembrane</keyword>
<dbReference type="InterPro" id="IPR001633">
    <property type="entry name" value="EAL_dom"/>
</dbReference>
<evidence type="ECO:0000313" key="4">
    <source>
        <dbReference type="EMBL" id="SFC61356.1"/>
    </source>
</evidence>